<dbReference type="EMBL" id="JADAQX010000642">
    <property type="protein sequence ID" value="KAF8819678.1"/>
    <property type="molecule type" value="Genomic_DNA"/>
</dbReference>
<feature type="region of interest" description="Disordered" evidence="1">
    <location>
        <begin position="703"/>
        <end position="762"/>
    </location>
</feature>
<feature type="domain" description="RNA-editing substrate-binding complex 6 protein" evidence="2">
    <location>
        <begin position="36"/>
        <end position="310"/>
    </location>
</feature>
<accession>A0ABQ7J6T9</accession>
<dbReference type="Proteomes" id="UP000823046">
    <property type="component" value="Unassembled WGS sequence"/>
</dbReference>
<comment type="caution">
    <text evidence="3">The sequence shown here is derived from an EMBL/GenBank/DDBJ whole genome shotgun (WGS) entry which is preliminary data.</text>
</comment>
<organism evidence="3 4">
    <name type="scientific">Cardiosporidium cionae</name>
    <dbReference type="NCBI Taxonomy" id="476202"/>
    <lineage>
        <taxon>Eukaryota</taxon>
        <taxon>Sar</taxon>
        <taxon>Alveolata</taxon>
        <taxon>Apicomplexa</taxon>
        <taxon>Aconoidasida</taxon>
        <taxon>Nephromycida</taxon>
        <taxon>Cardiosporidium</taxon>
    </lineage>
</organism>
<evidence type="ECO:0000313" key="4">
    <source>
        <dbReference type="Proteomes" id="UP000823046"/>
    </source>
</evidence>
<dbReference type="InterPro" id="IPR058917">
    <property type="entry name" value="RESC6_dom"/>
</dbReference>
<dbReference type="PANTHER" id="PTHR21228">
    <property type="entry name" value="FAST LEU-RICH DOMAIN-CONTAINING"/>
    <property type="match status" value="1"/>
</dbReference>
<dbReference type="Pfam" id="PF26188">
    <property type="entry name" value="RESC6"/>
    <property type="match status" value="1"/>
</dbReference>
<evidence type="ECO:0000313" key="3">
    <source>
        <dbReference type="EMBL" id="KAF8819678.1"/>
    </source>
</evidence>
<name>A0ABQ7J6T9_9APIC</name>
<proteinExistence type="predicted"/>
<evidence type="ECO:0000256" key="1">
    <source>
        <dbReference type="SAM" id="MobiDB-lite"/>
    </source>
</evidence>
<evidence type="ECO:0000259" key="2">
    <source>
        <dbReference type="Pfam" id="PF26188"/>
    </source>
</evidence>
<keyword evidence="4" id="KW-1185">Reference proteome</keyword>
<reference evidence="3 4" key="1">
    <citation type="journal article" date="2020" name="bioRxiv">
        <title>Metabolic contributions of an alphaproteobacterial endosymbiont in the apicomplexan Cardiosporidium cionae.</title>
        <authorList>
            <person name="Hunter E.S."/>
            <person name="Paight C.J."/>
            <person name="Lane C.E."/>
        </authorList>
    </citation>
    <scope>NUCLEOTIDE SEQUENCE [LARGE SCALE GENOMIC DNA]</scope>
    <source>
        <strain evidence="3">ESH_2018</strain>
    </source>
</reference>
<gene>
    <name evidence="3" type="ORF">IE077_004131</name>
</gene>
<protein>
    <recommendedName>
        <fullName evidence="2">RNA-editing substrate-binding complex 6 protein domain-containing protein</fullName>
    </recommendedName>
</protein>
<dbReference type="PANTHER" id="PTHR21228:SF40">
    <property type="entry name" value="LD45607P"/>
    <property type="match status" value="1"/>
</dbReference>
<feature type="compositionally biased region" description="Basic and acidic residues" evidence="1">
    <location>
        <begin position="707"/>
        <end position="716"/>
    </location>
</feature>
<feature type="compositionally biased region" description="Basic and acidic residues" evidence="1">
    <location>
        <begin position="736"/>
        <end position="753"/>
    </location>
</feature>
<sequence>MSTILFRRFFGGFLHARKSKQELRLGQNPPQTMSPSQLTYLIQMAAKKNIQQQSFWRDVTHRAAFLVPRFSADNIAFIINGFAKIQYYDADLLHRLIARAESHLSSFYSYHLAILLNGLVRLDIKNEDFLQKVATHIVSNPQLVFEEKHLALLFNAYSRFHFYDTALLNTLSSHTCKVTKPISPQSIANIINGCYRLKYSNISLFQFLLPHILKSLPELTPQHIANIIQGLTYFEISDSPTLKGLLKVMRQKMKFFSPEEISASLLALSRIKCQDKELLGRITERLREEYSSFTSVQRITSLYALSKMEISLIDSMEEVWTRLKEDISTCNAHSLILLLYTNSKSSLEDIPFLMDVGTALSAQRKELTLEGIVSSIFSFSRKEKMYPPVEALMKELIRRNNERNASDQPFLSSHSLSNLFLACARFQLLGPHPFISFLEEMLAFMPLKELDMQNCVNIAHSFVRLNTSVYTPPHHCLQKISSAAVLKQEEYTPQFLGSLSLSFAQLQHFDCLFFHRLSNELVETAWRGAASSAAQLLAAFSSIPLNSLISLRDKIILHATHVLEKAEDLSVLQIMYAVGHILTIAVDLPDTTAYRRLIKVSISCLEEGERWIFKHLPLLDTWLVIAMADIYQQATPFLGKISFSQTIFSEEILQSLLLPHTFTLSQPTATAFLPLQLHWKSQVDQWISENGYLLLRRGDSACVHTQQDPRERDNRQGDIYSEDQGEQLGNPYGNRQGDRHGDISKDNQGDRHPTFAGEAPTGSALSKSFQKASEFLLADLSAWLTSPMKERISLSSRQPSFVSQCTHLLQLFSHWYQLFSFLPLCRSFYECLLSKLVDSLKMHLEVFSSSNLCSISLALASTPLLTRPLLQRMTDRICLSPLSHSELPPLFVLKFLKAHAMVMTSLATTEWHNHVKFFILEN</sequence>
<dbReference type="InterPro" id="IPR050870">
    <property type="entry name" value="FAST_kinase"/>
</dbReference>